<dbReference type="Gene3D" id="3.40.30.40">
    <property type="entry name" value="Perfringolysin"/>
    <property type="match status" value="1"/>
</dbReference>
<evidence type="ECO:0000256" key="9">
    <source>
        <dbReference type="ARBA" id="ARBA00022870"/>
    </source>
</evidence>
<proteinExistence type="inferred from homology"/>
<evidence type="ECO:0000256" key="11">
    <source>
        <dbReference type="ARBA" id="ARBA00023121"/>
    </source>
</evidence>
<dbReference type="InterPro" id="IPR035390">
    <property type="entry name" value="Thiol_cytolys_C"/>
</dbReference>
<dbReference type="SUPFAM" id="SSF56978">
    <property type="entry name" value="Perfringolysin"/>
    <property type="match status" value="1"/>
</dbReference>
<dbReference type="PRINTS" id="PR01400">
    <property type="entry name" value="TACYTOLYSIN"/>
</dbReference>
<evidence type="ECO:0000256" key="10">
    <source>
        <dbReference type="ARBA" id="ARBA00023026"/>
    </source>
</evidence>
<dbReference type="Gene3D" id="2.60.40.1430">
    <property type="entry name" value="Perfringolysin, domain 4"/>
    <property type="match status" value="1"/>
</dbReference>
<evidence type="ECO:0000256" key="6">
    <source>
        <dbReference type="ARBA" id="ARBA00022692"/>
    </source>
</evidence>
<keyword evidence="3 14" id="KW-1032">Host cell membrane</keyword>
<evidence type="ECO:0000313" key="18">
    <source>
        <dbReference type="Proteomes" id="UP000217792"/>
    </source>
</evidence>
<keyword evidence="10" id="KW-0843">Virulence</keyword>
<keyword evidence="14" id="KW-0732">Signal</keyword>
<name>A0AAD1C5H9_STRIT</name>
<keyword evidence="5 14" id="KW-0800">Toxin</keyword>
<feature type="region of interest" description="Disordered" evidence="15">
    <location>
        <begin position="34"/>
        <end position="59"/>
    </location>
</feature>
<keyword evidence="8 14" id="KW-0204">Cytolysis</keyword>
<dbReference type="Proteomes" id="UP000217792">
    <property type="component" value="Chromosome"/>
</dbReference>
<dbReference type="Pfam" id="PF01289">
    <property type="entry name" value="Thiol_cytolysin"/>
    <property type="match status" value="1"/>
</dbReference>
<dbReference type="GO" id="GO:0031640">
    <property type="term" value="P:killing of cells of another organism"/>
    <property type="evidence" value="ECO:0007669"/>
    <property type="project" value="UniProtKB-KW"/>
</dbReference>
<evidence type="ECO:0000256" key="14">
    <source>
        <dbReference type="RuleBase" id="RU364025"/>
    </source>
</evidence>
<feature type="domain" description="Thiol-activated cytolysin C-terminal" evidence="16">
    <location>
        <begin position="421"/>
        <end position="521"/>
    </location>
</feature>
<evidence type="ECO:0000256" key="1">
    <source>
        <dbReference type="ARBA" id="ARBA00008503"/>
    </source>
</evidence>
<keyword evidence="2 14" id="KW-1134">Transmembrane beta strand</keyword>
<sequence length="532" mass="58464">MKTKQNIARKLSRVVLLSTLVLSSAAPISAAFAETPTKQKAAQTEKKPEKKPENSNSEAAKKALNDYIWGLQYDKLNILTHQGEKLKNHSSREAFHRPGEYVVIEKKKQSISNATSKLSVSSANDDRIFPGALLKADQSLLENLPTLIPVNRGKTTISVNLPGLKNGESNLTVENPSNSTVRTAVNNLVEKWIQKYSKTHAVPARMQYESISAQSMSQLQAKFGADFSKVGAPLNVDFSSVHKGEKQVFIANFRQVYYTASVDSPNSPSALFGSGITPTDLINRGVNSKTPPVYVSNVSYGRAMYVKFETTSKSTKVQAAIDAVVKGAKLKAGTEYENILKNTKITAVVLGGNPGEASKVITGNIDTLKDLIQKGSNFSAQSPAVPISYTTSFVKDNSIATIQNNTDYIETKVTSYKDGALTLNHDGAFVARFYVYWEELGHDADGYETIRSRSWSGNGYNRGAHYSTTLRFKGNVRNIRVKVLGATGLAWEPWRLIYSKNDLPLVPQRNISTWGTTLHPQFEDKVVKDNTD</sequence>
<dbReference type="EMBL" id="AP014880">
    <property type="protein sequence ID" value="BAW16174.1"/>
    <property type="molecule type" value="Genomic_DNA"/>
</dbReference>
<feature type="compositionally biased region" description="Basic and acidic residues" evidence="15">
    <location>
        <begin position="43"/>
        <end position="59"/>
    </location>
</feature>
<comment type="function">
    <text evidence="14">A cholesterol-dependent toxin that causes cytolysis by forming pores in cholesterol containing host membranes. After binding to target membranes, the protein undergoes a major conformation change, leading to its insertion in the host membrane and formation of an oligomeric pore complex. Cholesterol is required for binding to host membranes, membrane insertion and pore formation; cholesterol binding is mediated by a Thr-Leu pair in the C-terminus. Can be reversibly inactivated by oxidation.</text>
</comment>
<evidence type="ECO:0000256" key="4">
    <source>
        <dbReference type="ARBA" id="ARBA00022525"/>
    </source>
</evidence>
<dbReference type="GO" id="GO:0005576">
    <property type="term" value="C:extracellular region"/>
    <property type="evidence" value="ECO:0007669"/>
    <property type="project" value="UniProtKB-SubCell"/>
</dbReference>
<comment type="subcellular location">
    <subcellularLocation>
        <location evidence="14">Secreted</location>
    </subcellularLocation>
    <subcellularLocation>
        <location evidence="14">Host cell membrane</location>
        <topology evidence="14">Multi-pass membrane protein</topology>
    </subcellularLocation>
</comment>
<dbReference type="Gene3D" id="3.30.1040.20">
    <property type="match status" value="1"/>
</dbReference>
<evidence type="ECO:0000256" key="3">
    <source>
        <dbReference type="ARBA" id="ARBA00022511"/>
    </source>
</evidence>
<keyword evidence="6 14" id="KW-0812">Transmembrane</keyword>
<feature type="signal peptide" evidence="14">
    <location>
        <begin position="1"/>
        <end position="33"/>
    </location>
</feature>
<comment type="similarity">
    <text evidence="1 14">Belongs to the cholesterol-dependent cytolysin family.</text>
</comment>
<evidence type="ECO:0000256" key="8">
    <source>
        <dbReference type="ARBA" id="ARBA00022852"/>
    </source>
</evidence>
<evidence type="ECO:0000256" key="12">
    <source>
        <dbReference type="ARBA" id="ARBA00023136"/>
    </source>
</evidence>
<evidence type="ECO:0000256" key="7">
    <source>
        <dbReference type="ARBA" id="ARBA00022735"/>
    </source>
</evidence>
<evidence type="ECO:0000256" key="13">
    <source>
        <dbReference type="ARBA" id="ARBA00030056"/>
    </source>
</evidence>
<dbReference type="Gene3D" id="3.90.840.10">
    <property type="entry name" value="Thiol-activated cytolysin superfamily/Thiol-activated cytolysin, alpha-beta domain"/>
    <property type="match status" value="1"/>
</dbReference>
<keyword evidence="11 14" id="KW-0446">Lipid-binding</keyword>
<evidence type="ECO:0000256" key="15">
    <source>
        <dbReference type="SAM" id="MobiDB-lite"/>
    </source>
</evidence>
<dbReference type="RefSeq" id="WP_096362449.1">
    <property type="nucleotide sequence ID" value="NZ_AP014880.1"/>
</dbReference>
<organism evidence="17 18">
    <name type="scientific">Streptococcus intermedius</name>
    <dbReference type="NCBI Taxonomy" id="1338"/>
    <lineage>
        <taxon>Bacteria</taxon>
        <taxon>Bacillati</taxon>
        <taxon>Bacillota</taxon>
        <taxon>Bacilli</taxon>
        <taxon>Lactobacillales</taxon>
        <taxon>Streptococcaceae</taxon>
        <taxon>Streptococcus</taxon>
        <taxon>Streptococcus anginosus group</taxon>
    </lineage>
</organism>
<dbReference type="GO" id="GO:0015485">
    <property type="term" value="F:cholesterol binding"/>
    <property type="evidence" value="ECO:0007669"/>
    <property type="project" value="InterPro"/>
</dbReference>
<evidence type="ECO:0000256" key="2">
    <source>
        <dbReference type="ARBA" id="ARBA00022452"/>
    </source>
</evidence>
<dbReference type="InterPro" id="IPR036363">
    <property type="entry name" value="Thiol_cytolysin_ab_sf"/>
</dbReference>
<dbReference type="Pfam" id="PF17440">
    <property type="entry name" value="Thiol_cytolys_C"/>
    <property type="match status" value="1"/>
</dbReference>
<gene>
    <name evidence="17" type="primary">ily</name>
    <name evidence="17" type="ORF">SITYG_01880</name>
</gene>
<dbReference type="InterPro" id="IPR038700">
    <property type="entry name" value="Thiol_cytolys_C_sf"/>
</dbReference>
<accession>A0AAD1C5H9</accession>
<keyword evidence="4 14" id="KW-0964">Secreted</keyword>
<dbReference type="GO" id="GO:0090729">
    <property type="term" value="F:toxin activity"/>
    <property type="evidence" value="ECO:0007669"/>
    <property type="project" value="UniProtKB-KW"/>
</dbReference>
<evidence type="ECO:0000259" key="16">
    <source>
        <dbReference type="Pfam" id="PF17440"/>
    </source>
</evidence>
<evidence type="ECO:0000256" key="5">
    <source>
        <dbReference type="ARBA" id="ARBA00022656"/>
    </source>
</evidence>
<reference evidence="17 18" key="1">
    <citation type="journal article" date="2017" name="Infect. Immun.">
        <title>Characterization of the Pathogenicity of Streptococcus intermedius TYG1620 Isolated from a Human Brain Abscess Based on the Complete Genome Sequence with Transcriptome Analysis and Transposon Mutagenesis in a Murine Subcutaneous Abscess Model.</title>
        <authorList>
            <person name="Hasegawa N."/>
            <person name="Sekizuka T."/>
            <person name="Sugi Y."/>
            <person name="Kawakami N."/>
            <person name="Ogasawara Y."/>
            <person name="Kato K."/>
            <person name="Yamashita A."/>
            <person name="Takeuchi F."/>
            <person name="Kuroda M."/>
        </authorList>
    </citation>
    <scope>NUCLEOTIDE SEQUENCE [LARGE SCALE GENOMIC DNA]</scope>
    <source>
        <strain evidence="17 18">TYG1620</strain>
    </source>
</reference>
<keyword evidence="12 14" id="KW-0472">Membrane</keyword>
<dbReference type="InterPro" id="IPR001869">
    <property type="entry name" value="Thiol_cytolysin"/>
</dbReference>
<keyword evidence="9 14" id="KW-1043">Host membrane</keyword>
<dbReference type="AlphaFoldDB" id="A0AAD1C5H9"/>
<dbReference type="InterPro" id="IPR036359">
    <property type="entry name" value="Thiol_cytolysin_sf"/>
</dbReference>
<feature type="chain" id="PRO_5041770760" description="Thiol-activated cytolysin" evidence="14">
    <location>
        <begin position="34"/>
        <end position="532"/>
    </location>
</feature>
<protein>
    <recommendedName>
        <fullName evidence="13 14">Thiol-activated cytolysin</fullName>
    </recommendedName>
</protein>
<dbReference type="GO" id="GO:0020002">
    <property type="term" value="C:host cell plasma membrane"/>
    <property type="evidence" value="ECO:0007669"/>
    <property type="project" value="UniProtKB-SubCell"/>
</dbReference>
<evidence type="ECO:0000313" key="17">
    <source>
        <dbReference type="EMBL" id="BAW16174.1"/>
    </source>
</evidence>
<keyword evidence="7 14" id="KW-0354">Hemolysis</keyword>